<dbReference type="InterPro" id="IPR043429">
    <property type="entry name" value="ArtM/GltK/GlnP/TcyL/YhdX-like"/>
</dbReference>
<dbReference type="Pfam" id="PF00528">
    <property type="entry name" value="BPD_transp_1"/>
    <property type="match status" value="1"/>
</dbReference>
<feature type="domain" description="ABC transmembrane type-1" evidence="10">
    <location>
        <begin position="62"/>
        <end position="263"/>
    </location>
</feature>
<dbReference type="InterPro" id="IPR010065">
    <property type="entry name" value="AA_ABC_transptr_permease_3TM"/>
</dbReference>
<dbReference type="RefSeq" id="WP_271087876.1">
    <property type="nucleotide sequence ID" value="NZ_JAPJZH010000002.1"/>
</dbReference>
<feature type="transmembrane region" description="Helical" evidence="9">
    <location>
        <begin position="29"/>
        <end position="50"/>
    </location>
</feature>
<keyword evidence="7 9" id="KW-1133">Transmembrane helix</keyword>
<evidence type="ECO:0000256" key="1">
    <source>
        <dbReference type="ARBA" id="ARBA00004429"/>
    </source>
</evidence>
<feature type="transmembrane region" description="Helical" evidence="9">
    <location>
        <begin position="210"/>
        <end position="230"/>
    </location>
</feature>
<evidence type="ECO:0000256" key="4">
    <source>
        <dbReference type="ARBA" id="ARBA00022475"/>
    </source>
</evidence>
<evidence type="ECO:0000256" key="6">
    <source>
        <dbReference type="ARBA" id="ARBA00022692"/>
    </source>
</evidence>
<comment type="similarity">
    <text evidence="2">Belongs to the binding-protein-dependent transport system permease family. HisMQ subfamily.</text>
</comment>
<dbReference type="CDD" id="cd06261">
    <property type="entry name" value="TM_PBP2"/>
    <property type="match status" value="1"/>
</dbReference>
<dbReference type="PANTHER" id="PTHR30614:SF10">
    <property type="entry name" value="ARGININE ABC TRANSPORTER PERMEASE PROTEIN ARTM"/>
    <property type="match status" value="1"/>
</dbReference>
<dbReference type="NCBIfam" id="TIGR01726">
    <property type="entry name" value="HEQRo_perm_3TM"/>
    <property type="match status" value="1"/>
</dbReference>
<evidence type="ECO:0000256" key="7">
    <source>
        <dbReference type="ARBA" id="ARBA00022989"/>
    </source>
</evidence>
<dbReference type="Gene3D" id="1.10.3720.10">
    <property type="entry name" value="MetI-like"/>
    <property type="match status" value="1"/>
</dbReference>
<gene>
    <name evidence="11" type="ORF">OOZ53_03240</name>
</gene>
<accession>A0ABT4VI98</accession>
<evidence type="ECO:0000259" key="10">
    <source>
        <dbReference type="PROSITE" id="PS50928"/>
    </source>
</evidence>
<dbReference type="PANTHER" id="PTHR30614">
    <property type="entry name" value="MEMBRANE COMPONENT OF AMINO ACID ABC TRANSPORTER"/>
    <property type="match status" value="1"/>
</dbReference>
<evidence type="ECO:0000256" key="8">
    <source>
        <dbReference type="ARBA" id="ARBA00023136"/>
    </source>
</evidence>
<protein>
    <submittedName>
        <fullName evidence="11">ABC transporter permease</fullName>
    </submittedName>
</protein>
<feature type="transmembrane region" description="Helical" evidence="9">
    <location>
        <begin position="105"/>
        <end position="125"/>
    </location>
</feature>
<proteinExistence type="inferred from homology"/>
<reference evidence="11" key="1">
    <citation type="submission" date="2022-11" db="EMBL/GenBank/DDBJ databases">
        <title>Hoeflea poritis sp. nov., isolated from scleractinian coral Porites lutea.</title>
        <authorList>
            <person name="Zhang G."/>
            <person name="Wei Q."/>
            <person name="Cai L."/>
        </authorList>
    </citation>
    <scope>NUCLEOTIDE SEQUENCE</scope>
    <source>
        <strain evidence="11">E7-10</strain>
    </source>
</reference>
<evidence type="ECO:0000256" key="3">
    <source>
        <dbReference type="ARBA" id="ARBA00022448"/>
    </source>
</evidence>
<keyword evidence="6 9" id="KW-0812">Transmembrane</keyword>
<keyword evidence="3 9" id="KW-0813">Transport</keyword>
<keyword evidence="12" id="KW-1185">Reference proteome</keyword>
<keyword evidence="4" id="KW-1003">Cell membrane</keyword>
<evidence type="ECO:0000256" key="5">
    <source>
        <dbReference type="ARBA" id="ARBA00022519"/>
    </source>
</evidence>
<dbReference type="PROSITE" id="PS50928">
    <property type="entry name" value="ABC_TM1"/>
    <property type="match status" value="1"/>
</dbReference>
<dbReference type="EMBL" id="JAPJZH010000002">
    <property type="protein sequence ID" value="MDA4844344.1"/>
    <property type="molecule type" value="Genomic_DNA"/>
</dbReference>
<dbReference type="InterPro" id="IPR000515">
    <property type="entry name" value="MetI-like"/>
</dbReference>
<sequence>MSVAKQLIEAQAPPPIPARPWTTARISGLAAMALWLLVGVGIILYLFAEWDPEKIDRYAPRYFSGLWVTITLVGISIVLGAIASIPVTAGRMSQNRWFSGPAYCYVYFFRGTPLIAQLFLIYYGLGEFRPQLQAMGLWGFFRDPWNCAILAFTLNTAAYQAEILRGALQSVPRGQFEGARALGLSRLQTYRKIILPQAMIVALRPYGNEIILMIKGSAIVAIITVFDLFGETRRAYSRTFDFQTYIWAAIFYLIIVEALRNLWNVLENRLTRHLKR</sequence>
<dbReference type="SUPFAM" id="SSF161098">
    <property type="entry name" value="MetI-like"/>
    <property type="match status" value="1"/>
</dbReference>
<evidence type="ECO:0000313" key="12">
    <source>
        <dbReference type="Proteomes" id="UP001148313"/>
    </source>
</evidence>
<evidence type="ECO:0000313" key="11">
    <source>
        <dbReference type="EMBL" id="MDA4844344.1"/>
    </source>
</evidence>
<dbReference type="Proteomes" id="UP001148313">
    <property type="component" value="Unassembled WGS sequence"/>
</dbReference>
<comment type="caution">
    <text evidence="11">The sequence shown here is derived from an EMBL/GenBank/DDBJ whole genome shotgun (WGS) entry which is preliminary data.</text>
</comment>
<name>A0ABT4VI98_9HYPH</name>
<comment type="subcellular location">
    <subcellularLocation>
        <location evidence="1">Cell inner membrane</location>
        <topology evidence="1">Multi-pass membrane protein</topology>
    </subcellularLocation>
    <subcellularLocation>
        <location evidence="9">Cell membrane</location>
        <topology evidence="9">Multi-pass membrane protein</topology>
    </subcellularLocation>
</comment>
<evidence type="ECO:0000256" key="9">
    <source>
        <dbReference type="RuleBase" id="RU363032"/>
    </source>
</evidence>
<keyword evidence="5" id="KW-0997">Cell inner membrane</keyword>
<feature type="transmembrane region" description="Helical" evidence="9">
    <location>
        <begin position="62"/>
        <end position="85"/>
    </location>
</feature>
<keyword evidence="8 9" id="KW-0472">Membrane</keyword>
<evidence type="ECO:0000256" key="2">
    <source>
        <dbReference type="ARBA" id="ARBA00010072"/>
    </source>
</evidence>
<organism evidence="11 12">
    <name type="scientific">Hoeflea poritis</name>
    <dbReference type="NCBI Taxonomy" id="2993659"/>
    <lineage>
        <taxon>Bacteria</taxon>
        <taxon>Pseudomonadati</taxon>
        <taxon>Pseudomonadota</taxon>
        <taxon>Alphaproteobacteria</taxon>
        <taxon>Hyphomicrobiales</taxon>
        <taxon>Rhizobiaceae</taxon>
        <taxon>Hoeflea</taxon>
    </lineage>
</organism>
<feature type="transmembrane region" description="Helical" evidence="9">
    <location>
        <begin position="245"/>
        <end position="266"/>
    </location>
</feature>
<dbReference type="InterPro" id="IPR035906">
    <property type="entry name" value="MetI-like_sf"/>
</dbReference>